<sequence length="148" mass="16541">MKISIAGMALLASMLVVEVAEAQTIAIINASNRNIRISVPWNQAARRVARVGTAFTSRAGSLGRIAAEGWSTEIAQGARRNNVNTGDMRPIERVRVWIPRTDGHWFNQLTGISNYNAIDVPVNWGELQRTNTLVIYERGGNWYVRYNE</sequence>
<comment type="caution">
    <text evidence="2">The sequence shown here is derived from an EMBL/GenBank/DDBJ whole genome shotgun (WGS) entry which is preliminary data.</text>
</comment>
<evidence type="ECO:0000313" key="3">
    <source>
        <dbReference type="Proteomes" id="UP000032214"/>
    </source>
</evidence>
<dbReference type="EMBL" id="ARQD01000003">
    <property type="protein sequence ID" value="KIX85020.1"/>
    <property type="molecule type" value="Genomic_DNA"/>
</dbReference>
<keyword evidence="3" id="KW-1185">Reference proteome</keyword>
<evidence type="ECO:0000313" key="2">
    <source>
        <dbReference type="EMBL" id="KIX85020.1"/>
    </source>
</evidence>
<organism evidence="2 3">
    <name type="scientific">candidate division TM6 bacterium JCVI TM6SC1</name>
    <dbReference type="NCBI Taxonomy" id="1306947"/>
    <lineage>
        <taxon>Bacteria</taxon>
        <taxon>Candidatus Babelota</taxon>
        <taxon>Vermiphilus</taxon>
    </lineage>
</organism>
<name>A0A0D2I1B9_9BACT</name>
<dbReference type="AlphaFoldDB" id="A0A0D2I1B9"/>
<keyword evidence="1" id="KW-0732">Signal</keyword>
<feature type="chain" id="PRO_5002255055" evidence="1">
    <location>
        <begin position="23"/>
        <end position="148"/>
    </location>
</feature>
<evidence type="ECO:0000256" key="1">
    <source>
        <dbReference type="SAM" id="SignalP"/>
    </source>
</evidence>
<gene>
    <name evidence="2" type="ORF">J120_03650</name>
</gene>
<reference evidence="2 3" key="1">
    <citation type="journal article" date="2013" name="Proc. Natl. Acad. Sci. U.S.A.">
        <title>Candidate phylum TM6 genome recovered from a hospital sink biofilm provides genomic insights into this uncultivated phylum.</title>
        <authorList>
            <person name="McLean J.S."/>
            <person name="Lombardo M.J."/>
            <person name="Badger J.H."/>
            <person name="Edlund A."/>
            <person name="Novotny M."/>
            <person name="Yee-Greenbaum J."/>
            <person name="Vyahhi N."/>
            <person name="Hall A.P."/>
            <person name="Yang Y."/>
            <person name="Dupont C.L."/>
            <person name="Ziegler M.G."/>
            <person name="Chitsaz H."/>
            <person name="Allen A.E."/>
            <person name="Yooseph S."/>
            <person name="Tesler G."/>
            <person name="Pevzner P.A."/>
            <person name="Friedman R.M."/>
            <person name="Nealson K.H."/>
            <person name="Venter J.C."/>
            <person name="Lasken R.S."/>
        </authorList>
    </citation>
    <scope>NUCLEOTIDE SEQUENCE [LARGE SCALE GENOMIC DNA]</scope>
    <source>
        <strain evidence="2 3">TM6SC1</strain>
    </source>
</reference>
<proteinExistence type="predicted"/>
<accession>A0A0D2I1B9</accession>
<dbReference type="Proteomes" id="UP000032214">
    <property type="component" value="Unassembled WGS sequence"/>
</dbReference>
<feature type="signal peptide" evidence="1">
    <location>
        <begin position="1"/>
        <end position="22"/>
    </location>
</feature>
<protein>
    <submittedName>
        <fullName evidence="2">Uncharacterized protein</fullName>
    </submittedName>
</protein>